<dbReference type="GO" id="GO:0000976">
    <property type="term" value="F:transcription cis-regulatory region binding"/>
    <property type="evidence" value="ECO:0007669"/>
    <property type="project" value="TreeGrafter"/>
</dbReference>
<dbReference type="InterPro" id="IPR009057">
    <property type="entry name" value="Homeodomain-like_sf"/>
</dbReference>
<dbReference type="InterPro" id="IPR050109">
    <property type="entry name" value="HTH-type_TetR-like_transc_reg"/>
</dbReference>
<dbReference type="PANTHER" id="PTHR30055:SF219">
    <property type="entry name" value="TRANSCRIPTIONAL REGULATORY PROTEIN"/>
    <property type="match status" value="1"/>
</dbReference>
<evidence type="ECO:0000313" key="5">
    <source>
        <dbReference type="Proteomes" id="UP000558997"/>
    </source>
</evidence>
<dbReference type="Pfam" id="PF00440">
    <property type="entry name" value="TetR_N"/>
    <property type="match status" value="1"/>
</dbReference>
<dbReference type="Gene3D" id="1.10.357.10">
    <property type="entry name" value="Tetracycline Repressor, domain 2"/>
    <property type="match status" value="1"/>
</dbReference>
<gene>
    <name evidence="4" type="ORF">HDA44_003675</name>
</gene>
<dbReference type="InterPro" id="IPR001647">
    <property type="entry name" value="HTH_TetR"/>
</dbReference>
<evidence type="ECO:0000259" key="3">
    <source>
        <dbReference type="PROSITE" id="PS50977"/>
    </source>
</evidence>
<proteinExistence type="predicted"/>
<reference evidence="4 5" key="1">
    <citation type="submission" date="2020-08" db="EMBL/GenBank/DDBJ databases">
        <title>Sequencing the genomes of 1000 actinobacteria strains.</title>
        <authorList>
            <person name="Klenk H.-P."/>
        </authorList>
    </citation>
    <scope>NUCLEOTIDE SEQUENCE [LARGE SCALE GENOMIC DNA]</scope>
    <source>
        <strain evidence="4 5">DSM 17294</strain>
    </source>
</reference>
<organism evidence="4 5">
    <name type="scientific">Kribbella solani</name>
    <dbReference type="NCBI Taxonomy" id="236067"/>
    <lineage>
        <taxon>Bacteria</taxon>
        <taxon>Bacillati</taxon>
        <taxon>Actinomycetota</taxon>
        <taxon>Actinomycetes</taxon>
        <taxon>Propionibacteriales</taxon>
        <taxon>Kribbellaceae</taxon>
        <taxon>Kribbella</taxon>
    </lineage>
</organism>
<dbReference type="SUPFAM" id="SSF46689">
    <property type="entry name" value="Homeodomain-like"/>
    <property type="match status" value="1"/>
</dbReference>
<comment type="caution">
    <text evidence="4">The sequence shown here is derived from an EMBL/GenBank/DDBJ whole genome shotgun (WGS) entry which is preliminary data.</text>
</comment>
<dbReference type="AlphaFoldDB" id="A0A841DMI5"/>
<evidence type="ECO:0000313" key="4">
    <source>
        <dbReference type="EMBL" id="MBB5980334.1"/>
    </source>
</evidence>
<dbReference type="PROSITE" id="PS50977">
    <property type="entry name" value="HTH_TETR_2"/>
    <property type="match status" value="1"/>
</dbReference>
<feature type="domain" description="HTH tetR-type" evidence="3">
    <location>
        <begin position="1"/>
        <end position="61"/>
    </location>
</feature>
<name>A0A841DMI5_9ACTN</name>
<keyword evidence="1 2" id="KW-0238">DNA-binding</keyword>
<accession>A0A841DMI5</accession>
<dbReference type="EMBL" id="JACHNF010000001">
    <property type="protein sequence ID" value="MBB5980334.1"/>
    <property type="molecule type" value="Genomic_DNA"/>
</dbReference>
<dbReference type="RefSeq" id="WP_184835984.1">
    <property type="nucleotide sequence ID" value="NZ_BAAAVN010000007.1"/>
</dbReference>
<keyword evidence="5" id="KW-1185">Reference proteome</keyword>
<evidence type="ECO:0000256" key="2">
    <source>
        <dbReference type="PROSITE-ProRule" id="PRU00335"/>
    </source>
</evidence>
<dbReference type="Proteomes" id="UP000558997">
    <property type="component" value="Unassembled WGS sequence"/>
</dbReference>
<dbReference type="GO" id="GO:0003700">
    <property type="term" value="F:DNA-binding transcription factor activity"/>
    <property type="evidence" value="ECO:0007669"/>
    <property type="project" value="TreeGrafter"/>
</dbReference>
<protein>
    <submittedName>
        <fullName evidence="4">AcrR family transcriptional regulator</fullName>
    </submittedName>
</protein>
<evidence type="ECO:0000256" key="1">
    <source>
        <dbReference type="ARBA" id="ARBA00023125"/>
    </source>
</evidence>
<feature type="DNA-binding region" description="H-T-H motif" evidence="2">
    <location>
        <begin position="24"/>
        <end position="43"/>
    </location>
</feature>
<dbReference type="PANTHER" id="PTHR30055">
    <property type="entry name" value="HTH-TYPE TRANSCRIPTIONAL REGULATOR RUTR"/>
    <property type="match status" value="1"/>
</dbReference>
<sequence length="186" mass="19186">MGQREDLMAGARTCLVEKGYHRTTARDIATASGAHLASIGYHYGSKDGLMSAAVLEAQGEWGDAVDAAVLAAGKVSPSRRLQVCIDELIKAMDGQRAVLIASVQAYAQAAFAAEIRSMIAAATAGARRDLAAMVLGRPVEEIDDATAQGLGGVVHSIIVGLSMQALLDPDSLPTGGQVTDALRVLG</sequence>